<proteinExistence type="predicted"/>
<evidence type="ECO:0000313" key="3">
    <source>
        <dbReference type="EMBL" id="QDA23258.1"/>
    </source>
</evidence>
<comment type="function">
    <text evidence="1">Mitochondrial DNA endonuclease involved in intron homing.</text>
</comment>
<keyword evidence="3" id="KW-0496">Mitochondrion</keyword>
<keyword evidence="3" id="KW-0255">Endonuclease</keyword>
<reference evidence="3" key="1">
    <citation type="journal article" name="Int. J. Mol. Sci.">
        <title>Comparative Mitochondrial Genome Analysis of Two Ectomycorrhizal Fungi (Rhizopogon) Reveals Dynamic Changes of Intron and Phylogenetic Relationships of the Subphylum Agaricomycotina.</title>
        <authorList>
            <person name="Li Q."/>
            <person name="Ren Y."/>
            <person name="Shi X."/>
            <person name="Peng L."/>
            <person name="Zhao J."/>
            <person name="Song Y."/>
            <person name="Zhao G."/>
        </authorList>
    </citation>
    <scope>NUCLEOTIDE SEQUENCE</scope>
</reference>
<protein>
    <submittedName>
        <fullName evidence="3">LAGLIDADG type 2 homing endonuclease</fullName>
    </submittedName>
</protein>
<dbReference type="RefSeq" id="YP_009649344.1">
    <property type="nucleotide sequence ID" value="NC_042699.1"/>
</dbReference>
<feature type="domain" description="Homing endonuclease LAGLIDADG" evidence="2">
    <location>
        <begin position="7"/>
        <end position="154"/>
    </location>
</feature>
<accession>A0A4Y5SHV1</accession>
<evidence type="ECO:0000256" key="1">
    <source>
        <dbReference type="ARBA" id="ARBA00002670"/>
    </source>
</evidence>
<name>A0A4Y5SHV1_9AGAM</name>
<dbReference type="SUPFAM" id="SSF55608">
    <property type="entry name" value="Homing endonucleases"/>
    <property type="match status" value="1"/>
</dbReference>
<dbReference type="Pfam" id="PF03161">
    <property type="entry name" value="LAGLIDADG_2"/>
    <property type="match status" value="1"/>
</dbReference>
<dbReference type="AlphaFoldDB" id="A0A4Y5SHV1"/>
<keyword evidence="3" id="KW-0378">Hydrolase</keyword>
<geneLocation type="mitochondrion" evidence="3"/>
<evidence type="ECO:0000259" key="2">
    <source>
        <dbReference type="Pfam" id="PF03161"/>
    </source>
</evidence>
<organism evidence="3">
    <name type="scientific">Rhizopogon vinicolor</name>
    <dbReference type="NCBI Taxonomy" id="80600"/>
    <lineage>
        <taxon>Eukaryota</taxon>
        <taxon>Fungi</taxon>
        <taxon>Dikarya</taxon>
        <taxon>Basidiomycota</taxon>
        <taxon>Agaricomycotina</taxon>
        <taxon>Agaricomycetes</taxon>
        <taxon>Agaricomycetidae</taxon>
        <taxon>Boletales</taxon>
        <taxon>Suillineae</taxon>
        <taxon>Rhizopogonaceae</taxon>
        <taxon>Rhizopogon</taxon>
    </lineage>
</organism>
<dbReference type="EMBL" id="MH794153">
    <property type="protein sequence ID" value="QDA23258.1"/>
    <property type="molecule type" value="Genomic_DNA"/>
</dbReference>
<gene>
    <name evidence="3" type="primary">orf191</name>
</gene>
<sequence>MNKIYLNIVYGLLLGESFIINNKKEIKLIIKIEGKHISYMTDIHKKISELGYCEEKLPVIISKLGKKGKLNKLMLIHTYNTNNYLELYNKWYVDKFCKNIPNDLFCYFNDESLAYWLMTEGKISNSKLYVNMKQFNEKDIKFMIQFLENKFRLDKINLINYYLEFNCNNITKIYDITKPYILPSMKFKFIT</sequence>
<dbReference type="InterPro" id="IPR004860">
    <property type="entry name" value="LAGLIDADG_dom"/>
</dbReference>
<dbReference type="GeneID" id="40487044"/>
<dbReference type="Gene3D" id="3.10.28.10">
    <property type="entry name" value="Homing endonucleases"/>
    <property type="match status" value="2"/>
</dbReference>
<keyword evidence="3" id="KW-0540">Nuclease</keyword>
<dbReference type="InterPro" id="IPR027434">
    <property type="entry name" value="Homing_endonucl"/>
</dbReference>
<dbReference type="GO" id="GO:0004519">
    <property type="term" value="F:endonuclease activity"/>
    <property type="evidence" value="ECO:0007669"/>
    <property type="project" value="UniProtKB-KW"/>
</dbReference>